<dbReference type="Pfam" id="PF13305">
    <property type="entry name" value="TetR_C_33"/>
    <property type="match status" value="1"/>
</dbReference>
<sequence>MTLKQRREREKQAMRDGILAAARHIARQQGWSAVTIRKIAEHIEYSPPMVYEYFANKEDLLQELVREGFHLLTTSMQRACYATDGEALSPEAQLNKIGDAYCQFARVYPELYQLMHGLGVALDSQERVQAAQVSCKIVLDTLMRWAQSKNVTLKNPEEAVEALWALLHGLVTLFIVDSSQKEDDRAERLAKQTLQSLLQAWSSSA</sequence>
<dbReference type="InterPro" id="IPR009057">
    <property type="entry name" value="Homeodomain-like_sf"/>
</dbReference>
<dbReference type="RefSeq" id="WP_111325099.1">
    <property type="nucleotide sequence ID" value="NZ_BIFX01000002.1"/>
</dbReference>
<dbReference type="GO" id="GO:0003700">
    <property type="term" value="F:DNA-binding transcription factor activity"/>
    <property type="evidence" value="ECO:0007669"/>
    <property type="project" value="TreeGrafter"/>
</dbReference>
<accession>A0A326U1Y2</accession>
<dbReference type="PROSITE" id="PS50977">
    <property type="entry name" value="HTH_TETR_2"/>
    <property type="match status" value="1"/>
</dbReference>
<keyword evidence="7" id="KW-1185">Reference proteome</keyword>
<dbReference type="InterPro" id="IPR001647">
    <property type="entry name" value="HTH_TetR"/>
</dbReference>
<organism evidence="6 7">
    <name type="scientific">Thermosporothrix hazakensis</name>
    <dbReference type="NCBI Taxonomy" id="644383"/>
    <lineage>
        <taxon>Bacteria</taxon>
        <taxon>Bacillati</taxon>
        <taxon>Chloroflexota</taxon>
        <taxon>Ktedonobacteria</taxon>
        <taxon>Ktedonobacterales</taxon>
        <taxon>Thermosporotrichaceae</taxon>
        <taxon>Thermosporothrix</taxon>
    </lineage>
</organism>
<evidence type="ECO:0000256" key="4">
    <source>
        <dbReference type="PROSITE-ProRule" id="PRU00335"/>
    </source>
</evidence>
<dbReference type="InterPro" id="IPR025996">
    <property type="entry name" value="MT1864/Rv1816-like_C"/>
</dbReference>
<dbReference type="OrthoDB" id="9815924at2"/>
<dbReference type="Proteomes" id="UP000248806">
    <property type="component" value="Unassembled WGS sequence"/>
</dbReference>
<dbReference type="PANTHER" id="PTHR30055:SF234">
    <property type="entry name" value="HTH-TYPE TRANSCRIPTIONAL REGULATOR BETI"/>
    <property type="match status" value="1"/>
</dbReference>
<name>A0A326U1Y2_THEHA</name>
<proteinExistence type="predicted"/>
<dbReference type="Gene3D" id="1.10.357.10">
    <property type="entry name" value="Tetracycline Repressor, domain 2"/>
    <property type="match status" value="1"/>
</dbReference>
<dbReference type="InterPro" id="IPR036271">
    <property type="entry name" value="Tet_transcr_reg_TetR-rel_C_sf"/>
</dbReference>
<evidence type="ECO:0000259" key="5">
    <source>
        <dbReference type="PROSITE" id="PS50977"/>
    </source>
</evidence>
<dbReference type="SUPFAM" id="SSF46689">
    <property type="entry name" value="Homeodomain-like"/>
    <property type="match status" value="1"/>
</dbReference>
<dbReference type="PRINTS" id="PR00455">
    <property type="entry name" value="HTHTETR"/>
</dbReference>
<evidence type="ECO:0000256" key="2">
    <source>
        <dbReference type="ARBA" id="ARBA00023125"/>
    </source>
</evidence>
<dbReference type="EMBL" id="QKUF01000023">
    <property type="protein sequence ID" value="PZW24106.1"/>
    <property type="molecule type" value="Genomic_DNA"/>
</dbReference>
<gene>
    <name evidence="6" type="ORF">EI42_04797</name>
</gene>
<feature type="DNA-binding region" description="H-T-H motif" evidence="4">
    <location>
        <begin position="35"/>
        <end position="54"/>
    </location>
</feature>
<keyword evidence="2 4" id="KW-0238">DNA-binding</keyword>
<evidence type="ECO:0000256" key="1">
    <source>
        <dbReference type="ARBA" id="ARBA00023015"/>
    </source>
</evidence>
<reference evidence="6 7" key="1">
    <citation type="submission" date="2018-06" db="EMBL/GenBank/DDBJ databases">
        <title>Genomic Encyclopedia of Archaeal and Bacterial Type Strains, Phase II (KMG-II): from individual species to whole genera.</title>
        <authorList>
            <person name="Goeker M."/>
        </authorList>
    </citation>
    <scope>NUCLEOTIDE SEQUENCE [LARGE SCALE GENOMIC DNA]</scope>
    <source>
        <strain evidence="6 7">ATCC BAA-1881</strain>
    </source>
</reference>
<dbReference type="Pfam" id="PF00440">
    <property type="entry name" value="TetR_N"/>
    <property type="match status" value="1"/>
</dbReference>
<dbReference type="SUPFAM" id="SSF48498">
    <property type="entry name" value="Tetracyclin repressor-like, C-terminal domain"/>
    <property type="match status" value="1"/>
</dbReference>
<feature type="domain" description="HTH tetR-type" evidence="5">
    <location>
        <begin position="12"/>
        <end position="72"/>
    </location>
</feature>
<dbReference type="GO" id="GO:0000976">
    <property type="term" value="F:transcription cis-regulatory region binding"/>
    <property type="evidence" value="ECO:0007669"/>
    <property type="project" value="TreeGrafter"/>
</dbReference>
<keyword evidence="1" id="KW-0805">Transcription regulation</keyword>
<comment type="caution">
    <text evidence="6">The sequence shown here is derived from an EMBL/GenBank/DDBJ whole genome shotgun (WGS) entry which is preliminary data.</text>
</comment>
<keyword evidence="3" id="KW-0804">Transcription</keyword>
<dbReference type="InterPro" id="IPR050109">
    <property type="entry name" value="HTH-type_TetR-like_transc_reg"/>
</dbReference>
<evidence type="ECO:0000313" key="7">
    <source>
        <dbReference type="Proteomes" id="UP000248806"/>
    </source>
</evidence>
<evidence type="ECO:0000313" key="6">
    <source>
        <dbReference type="EMBL" id="PZW24106.1"/>
    </source>
</evidence>
<dbReference type="PANTHER" id="PTHR30055">
    <property type="entry name" value="HTH-TYPE TRANSCRIPTIONAL REGULATOR RUTR"/>
    <property type="match status" value="1"/>
</dbReference>
<dbReference type="AlphaFoldDB" id="A0A326U1Y2"/>
<protein>
    <submittedName>
        <fullName evidence="6">TetR family transcriptional regulator</fullName>
    </submittedName>
</protein>
<evidence type="ECO:0000256" key="3">
    <source>
        <dbReference type="ARBA" id="ARBA00023163"/>
    </source>
</evidence>